<protein>
    <submittedName>
        <fullName evidence="1">YqbG</fullName>
    </submittedName>
</protein>
<dbReference type="InterPro" id="IPR013514">
    <property type="entry name" value="DUF3199_YqbG"/>
</dbReference>
<dbReference type="InterPro" id="IPR036558">
    <property type="entry name" value="YqbG-like_sf"/>
</dbReference>
<dbReference type="SUPFAM" id="SSF116915">
    <property type="entry name" value="Hypothetical protein YqbG"/>
    <property type="match status" value="1"/>
</dbReference>
<organism evidence="1 2">
    <name type="scientific">Bacillus badius</name>
    <dbReference type="NCBI Taxonomy" id="1455"/>
    <lineage>
        <taxon>Bacteria</taxon>
        <taxon>Bacillati</taxon>
        <taxon>Bacillota</taxon>
        <taxon>Bacilli</taxon>
        <taxon>Bacillales</taxon>
        <taxon>Bacillaceae</taxon>
        <taxon>Pseudobacillus</taxon>
    </lineage>
</organism>
<sequence length="129" mass="14242">MLITPDDVISYSVFDQVKSREKSLLEKDILEAEIEVRKIAGHDFSAPEYTPLPAEVKLALQKLAQYYALVNSDESLSKGIKSEKIGDYSYTVSEGSSTAKPDVSALLSAFIQKDEPADLGTARMRLRSL</sequence>
<accession>A0ABR5B182</accession>
<evidence type="ECO:0000313" key="2">
    <source>
        <dbReference type="Proteomes" id="UP000031982"/>
    </source>
</evidence>
<reference evidence="1 2" key="1">
    <citation type="submission" date="2015-01" db="EMBL/GenBank/DDBJ databases">
        <title>Genome Assembly of Bacillus badius MTCC 1458.</title>
        <authorList>
            <person name="Verma A."/>
            <person name="Khatri I."/>
            <person name="Mual P."/>
            <person name="Subramanian S."/>
            <person name="Krishnamurthi S."/>
        </authorList>
    </citation>
    <scope>NUCLEOTIDE SEQUENCE [LARGE SCALE GENOMIC DNA]</scope>
    <source>
        <strain evidence="1 2">MTCC 1458</strain>
    </source>
</reference>
<dbReference type="Gene3D" id="1.10.3230.10">
    <property type="entry name" value="YqbG-like"/>
    <property type="match status" value="1"/>
</dbReference>
<dbReference type="Pfam" id="PF11436">
    <property type="entry name" value="DUF3199"/>
    <property type="match status" value="1"/>
</dbReference>
<keyword evidence="2" id="KW-1185">Reference proteome</keyword>
<name>A0ABR5B182_BACBA</name>
<comment type="caution">
    <text evidence="1">The sequence shown here is derived from an EMBL/GenBank/DDBJ whole genome shotgun (WGS) entry which is preliminary data.</text>
</comment>
<dbReference type="Proteomes" id="UP000031982">
    <property type="component" value="Unassembled WGS sequence"/>
</dbReference>
<dbReference type="EMBL" id="JXLP01000001">
    <property type="protein sequence ID" value="KIL80726.1"/>
    <property type="molecule type" value="Genomic_DNA"/>
</dbReference>
<proteinExistence type="predicted"/>
<dbReference type="CDD" id="cd08053">
    <property type="entry name" value="Yqbg"/>
    <property type="match status" value="1"/>
</dbReference>
<dbReference type="RefSeq" id="WP_041113147.1">
    <property type="nucleotide sequence ID" value="NZ_JARTHD010000006.1"/>
</dbReference>
<evidence type="ECO:0000313" key="1">
    <source>
        <dbReference type="EMBL" id="KIL80726.1"/>
    </source>
</evidence>
<gene>
    <name evidence="1" type="ORF">SD77_0574</name>
</gene>